<dbReference type="InterPro" id="IPR004839">
    <property type="entry name" value="Aminotransferase_I/II_large"/>
</dbReference>
<dbReference type="Gene3D" id="3.90.1150.10">
    <property type="entry name" value="Aspartate Aminotransferase, domain 1"/>
    <property type="match status" value="1"/>
</dbReference>
<name>A0ABP6T991_9ACTN</name>
<keyword evidence="8" id="KW-1185">Reference proteome</keyword>
<keyword evidence="7" id="KW-0032">Aminotransferase</keyword>
<gene>
    <name evidence="7" type="ORF">GCM10020369_68940</name>
</gene>
<evidence type="ECO:0000256" key="5">
    <source>
        <dbReference type="ARBA" id="ARBA00037974"/>
    </source>
</evidence>
<dbReference type="Proteomes" id="UP001501676">
    <property type="component" value="Unassembled WGS sequence"/>
</dbReference>
<organism evidence="7 8">
    <name type="scientific">Cryptosporangium minutisporangium</name>
    <dbReference type="NCBI Taxonomy" id="113569"/>
    <lineage>
        <taxon>Bacteria</taxon>
        <taxon>Bacillati</taxon>
        <taxon>Actinomycetota</taxon>
        <taxon>Actinomycetes</taxon>
        <taxon>Cryptosporangiales</taxon>
        <taxon>Cryptosporangiaceae</taxon>
        <taxon>Cryptosporangium</taxon>
    </lineage>
</organism>
<keyword evidence="3" id="KW-0663">Pyridoxal phosphate</keyword>
<dbReference type="InterPro" id="IPR015422">
    <property type="entry name" value="PyrdxlP-dep_Trfase_small"/>
</dbReference>
<evidence type="ECO:0000256" key="4">
    <source>
        <dbReference type="ARBA" id="ARBA00023239"/>
    </source>
</evidence>
<proteinExistence type="inferred from homology"/>
<evidence type="ECO:0000313" key="7">
    <source>
        <dbReference type="EMBL" id="GAA3395517.1"/>
    </source>
</evidence>
<reference evidence="8" key="1">
    <citation type="journal article" date="2019" name="Int. J. Syst. Evol. Microbiol.">
        <title>The Global Catalogue of Microorganisms (GCM) 10K type strain sequencing project: providing services to taxonomists for standard genome sequencing and annotation.</title>
        <authorList>
            <consortium name="The Broad Institute Genomics Platform"/>
            <consortium name="The Broad Institute Genome Sequencing Center for Infectious Disease"/>
            <person name="Wu L."/>
            <person name="Ma J."/>
        </authorList>
    </citation>
    <scope>NUCLEOTIDE SEQUENCE [LARGE SCALE GENOMIC DNA]</scope>
    <source>
        <strain evidence="8">JCM 9458</strain>
    </source>
</reference>
<accession>A0ABP6T991</accession>
<dbReference type="SUPFAM" id="SSF53383">
    <property type="entry name" value="PLP-dependent transferases"/>
    <property type="match status" value="1"/>
</dbReference>
<dbReference type="PANTHER" id="PTHR43525">
    <property type="entry name" value="PROTEIN MALY"/>
    <property type="match status" value="1"/>
</dbReference>
<evidence type="ECO:0000259" key="6">
    <source>
        <dbReference type="Pfam" id="PF00155"/>
    </source>
</evidence>
<dbReference type="Pfam" id="PF00155">
    <property type="entry name" value="Aminotran_1_2"/>
    <property type="match status" value="1"/>
</dbReference>
<dbReference type="EC" id="4.4.1.13" evidence="2"/>
<dbReference type="EMBL" id="BAAAYN010000048">
    <property type="protein sequence ID" value="GAA3395517.1"/>
    <property type="molecule type" value="Genomic_DNA"/>
</dbReference>
<comment type="cofactor">
    <cofactor evidence="1">
        <name>pyridoxal 5'-phosphate</name>
        <dbReference type="ChEBI" id="CHEBI:597326"/>
    </cofactor>
</comment>
<dbReference type="InterPro" id="IPR015424">
    <property type="entry name" value="PyrdxlP-dep_Trfase"/>
</dbReference>
<dbReference type="CDD" id="cd00609">
    <property type="entry name" value="AAT_like"/>
    <property type="match status" value="1"/>
</dbReference>
<dbReference type="PANTHER" id="PTHR43525:SF2">
    <property type="entry name" value="CYSTATHIONINE BETA-LYASE-RELATED"/>
    <property type="match status" value="1"/>
</dbReference>
<evidence type="ECO:0000313" key="8">
    <source>
        <dbReference type="Proteomes" id="UP001501676"/>
    </source>
</evidence>
<sequence>MDLWANLDDLRRRQSEKWRHYPADVLPVFVAEMDSTLAEPVRAALASALDNSDTGYAHPEGLPEAFAGFAGRRWGWDPQPATMTLMPDVARAARTAIELVSEPGDAVVINPPVYPPFYEWLEMTGRRLVSNPLRPGPDGWRLDLEGLEAAFAGGARVHLLCNPQNPTGTVHTRAELDAVAELAERYDVRVVSDEIHAPLTLGDARFTPFLSLDRPAARTGFAAVSASKAWNLAGLKAALLVGGDEVVGEFRRIPEDATSSTGLFGVVASIAALNEGEAWLDELRAALEVNRRWLEEALAPLGIGYRPPDATFLAWLDFRGLGLGDEPAAALLDRGRVALYRGLDFGPEGAGFARFNFATRPEVLAEAVARIAAAL</sequence>
<evidence type="ECO:0000256" key="1">
    <source>
        <dbReference type="ARBA" id="ARBA00001933"/>
    </source>
</evidence>
<dbReference type="RefSeq" id="WP_345732449.1">
    <property type="nucleotide sequence ID" value="NZ_BAAAYN010000048.1"/>
</dbReference>
<feature type="domain" description="Aminotransferase class I/classII large" evidence="6">
    <location>
        <begin position="48"/>
        <end position="371"/>
    </location>
</feature>
<protein>
    <recommendedName>
        <fullName evidence="2">cysteine-S-conjugate beta-lyase</fullName>
        <ecNumber evidence="2">4.4.1.13</ecNumber>
    </recommendedName>
</protein>
<comment type="caution">
    <text evidence="7">The sequence shown here is derived from an EMBL/GenBank/DDBJ whole genome shotgun (WGS) entry which is preliminary data.</text>
</comment>
<dbReference type="GO" id="GO:0008483">
    <property type="term" value="F:transaminase activity"/>
    <property type="evidence" value="ECO:0007669"/>
    <property type="project" value="UniProtKB-KW"/>
</dbReference>
<keyword evidence="4" id="KW-0456">Lyase</keyword>
<dbReference type="InterPro" id="IPR051798">
    <property type="entry name" value="Class-II_PLP-Dep_Aminotrans"/>
</dbReference>
<comment type="similarity">
    <text evidence="5">Belongs to the class-II pyridoxal-phosphate-dependent aminotransferase family. MalY/PatB cystathionine beta-lyase subfamily.</text>
</comment>
<evidence type="ECO:0000256" key="3">
    <source>
        <dbReference type="ARBA" id="ARBA00022898"/>
    </source>
</evidence>
<keyword evidence="7" id="KW-0808">Transferase</keyword>
<dbReference type="InterPro" id="IPR015421">
    <property type="entry name" value="PyrdxlP-dep_Trfase_major"/>
</dbReference>
<dbReference type="Gene3D" id="3.40.640.10">
    <property type="entry name" value="Type I PLP-dependent aspartate aminotransferase-like (Major domain)"/>
    <property type="match status" value="1"/>
</dbReference>
<evidence type="ECO:0000256" key="2">
    <source>
        <dbReference type="ARBA" id="ARBA00012224"/>
    </source>
</evidence>